<dbReference type="Pfam" id="PF02668">
    <property type="entry name" value="TauD"/>
    <property type="match status" value="1"/>
</dbReference>
<dbReference type="InterPro" id="IPR042098">
    <property type="entry name" value="TauD-like_sf"/>
</dbReference>
<evidence type="ECO:0000256" key="4">
    <source>
        <dbReference type="ARBA" id="ARBA00023002"/>
    </source>
</evidence>
<dbReference type="SUPFAM" id="SSF51197">
    <property type="entry name" value="Clavaminate synthase-like"/>
    <property type="match status" value="1"/>
</dbReference>
<evidence type="ECO:0000313" key="7">
    <source>
        <dbReference type="EMBL" id="SVA56490.1"/>
    </source>
</evidence>
<gene>
    <name evidence="7" type="ORF">METZ01_LOCUS109344</name>
</gene>
<evidence type="ECO:0000256" key="3">
    <source>
        <dbReference type="ARBA" id="ARBA00022964"/>
    </source>
</evidence>
<keyword evidence="5" id="KW-0408">Iron</keyword>
<accession>A0A381WVL7</accession>
<evidence type="ECO:0000256" key="2">
    <source>
        <dbReference type="ARBA" id="ARBA00022723"/>
    </source>
</evidence>
<dbReference type="GO" id="GO:0046872">
    <property type="term" value="F:metal ion binding"/>
    <property type="evidence" value="ECO:0007669"/>
    <property type="project" value="UniProtKB-KW"/>
</dbReference>
<evidence type="ECO:0000256" key="1">
    <source>
        <dbReference type="ARBA" id="ARBA00005896"/>
    </source>
</evidence>
<comment type="similarity">
    <text evidence="1">Belongs to the TfdA dioxygenase family.</text>
</comment>
<sequence length="282" mass="31555">MKTSRVYIKPTGSKIGAIVHNVDLNNKISPEEHNILQTALTDYQVIFFENQILETAQQKVATKIFGPLLPSETFFDHPDGDPEVEAVINDENSPPIGTAIWHSDLTWASEPPGGTSLYALKTPVGKGDTIWSSMTAVYDSLSDGMKTYLNDLTAVHSWDMGFGGREIIFKRGQEIYVNHKSSNPPVEHPVIRTHPLSGRKLVYVNSTFTSHIVGLPKLESEGILEFLFGLVTRPENQVRHRWQEGTLAVWDNTATQHSVVDDFYPEYRELRRVTFGGHGKPA</sequence>
<dbReference type="GO" id="GO:0005737">
    <property type="term" value="C:cytoplasm"/>
    <property type="evidence" value="ECO:0007669"/>
    <property type="project" value="TreeGrafter"/>
</dbReference>
<dbReference type="InterPro" id="IPR003819">
    <property type="entry name" value="TauD/TfdA-like"/>
</dbReference>
<reference evidence="7" key="1">
    <citation type="submission" date="2018-05" db="EMBL/GenBank/DDBJ databases">
        <authorList>
            <person name="Lanie J.A."/>
            <person name="Ng W.-L."/>
            <person name="Kazmierczak K.M."/>
            <person name="Andrzejewski T.M."/>
            <person name="Davidsen T.M."/>
            <person name="Wayne K.J."/>
            <person name="Tettelin H."/>
            <person name="Glass J.I."/>
            <person name="Rusch D."/>
            <person name="Podicherti R."/>
            <person name="Tsui H.-C.T."/>
            <person name="Winkler M.E."/>
        </authorList>
    </citation>
    <scope>NUCLEOTIDE SEQUENCE</scope>
</reference>
<dbReference type="GO" id="GO:0016706">
    <property type="term" value="F:2-oxoglutarate-dependent dioxygenase activity"/>
    <property type="evidence" value="ECO:0007669"/>
    <property type="project" value="TreeGrafter"/>
</dbReference>
<keyword evidence="2" id="KW-0479">Metal-binding</keyword>
<evidence type="ECO:0000259" key="6">
    <source>
        <dbReference type="Pfam" id="PF02668"/>
    </source>
</evidence>
<dbReference type="PANTHER" id="PTHR30468:SF1">
    <property type="entry name" value="ALPHA-KETOGLUTARATE-DEPENDENT SULFONATE DIOXYGENASE"/>
    <property type="match status" value="1"/>
</dbReference>
<keyword evidence="3" id="KW-0223">Dioxygenase</keyword>
<dbReference type="InterPro" id="IPR051323">
    <property type="entry name" value="AtsK-like"/>
</dbReference>
<dbReference type="EMBL" id="UINC01013017">
    <property type="protein sequence ID" value="SVA56490.1"/>
    <property type="molecule type" value="Genomic_DNA"/>
</dbReference>
<keyword evidence="4" id="KW-0560">Oxidoreductase</keyword>
<organism evidence="7">
    <name type="scientific">marine metagenome</name>
    <dbReference type="NCBI Taxonomy" id="408172"/>
    <lineage>
        <taxon>unclassified sequences</taxon>
        <taxon>metagenomes</taxon>
        <taxon>ecological metagenomes</taxon>
    </lineage>
</organism>
<proteinExistence type="inferred from homology"/>
<feature type="domain" description="TauD/TfdA-like" evidence="6">
    <location>
        <begin position="9"/>
        <end position="274"/>
    </location>
</feature>
<dbReference type="AlphaFoldDB" id="A0A381WVL7"/>
<dbReference type="PANTHER" id="PTHR30468">
    <property type="entry name" value="ALPHA-KETOGLUTARATE-DEPENDENT SULFONATE DIOXYGENASE"/>
    <property type="match status" value="1"/>
</dbReference>
<evidence type="ECO:0000256" key="5">
    <source>
        <dbReference type="ARBA" id="ARBA00023004"/>
    </source>
</evidence>
<name>A0A381WVL7_9ZZZZ</name>
<dbReference type="Gene3D" id="3.60.130.10">
    <property type="entry name" value="Clavaminate synthase-like"/>
    <property type="match status" value="1"/>
</dbReference>
<protein>
    <recommendedName>
        <fullName evidence="6">TauD/TfdA-like domain-containing protein</fullName>
    </recommendedName>
</protein>